<evidence type="ECO:0000313" key="4">
    <source>
        <dbReference type="Proteomes" id="UP000193431"/>
    </source>
</evidence>
<dbReference type="EMBL" id="CP019344">
    <property type="protein sequence ID" value="ARN78578.1"/>
    <property type="molecule type" value="Genomic_DNA"/>
</dbReference>
<gene>
    <name evidence="3" type="ORF">BST97_11600</name>
</gene>
<dbReference type="SUPFAM" id="SSF143422">
    <property type="entry name" value="Transposase IS200-like"/>
    <property type="match status" value="1"/>
</dbReference>
<dbReference type="GO" id="GO:0004803">
    <property type="term" value="F:transposase activity"/>
    <property type="evidence" value="ECO:0007669"/>
    <property type="project" value="InterPro"/>
</dbReference>
<dbReference type="SMART" id="SM01321">
    <property type="entry name" value="Y1_Tnp"/>
    <property type="match status" value="1"/>
</dbReference>
<dbReference type="GO" id="GO:0006313">
    <property type="term" value="P:DNA transposition"/>
    <property type="evidence" value="ECO:0007669"/>
    <property type="project" value="InterPro"/>
</dbReference>
<dbReference type="RefSeq" id="WP_085767384.1">
    <property type="nucleotide sequence ID" value="NZ_CP019344.1"/>
</dbReference>
<dbReference type="InterPro" id="IPR052715">
    <property type="entry name" value="RAYT_transposase"/>
</dbReference>
<organism evidence="3 4">
    <name type="scientific">Nonlabens spongiae</name>
    <dbReference type="NCBI Taxonomy" id="331648"/>
    <lineage>
        <taxon>Bacteria</taxon>
        <taxon>Pseudomonadati</taxon>
        <taxon>Bacteroidota</taxon>
        <taxon>Flavobacteriia</taxon>
        <taxon>Flavobacteriales</taxon>
        <taxon>Flavobacteriaceae</taxon>
        <taxon>Nonlabens</taxon>
    </lineage>
</organism>
<evidence type="ECO:0000256" key="1">
    <source>
        <dbReference type="SAM" id="MobiDB-lite"/>
    </source>
</evidence>
<dbReference type="InterPro" id="IPR002686">
    <property type="entry name" value="Transposase_17"/>
</dbReference>
<dbReference type="AlphaFoldDB" id="A0A1W6MLV1"/>
<dbReference type="InterPro" id="IPR036515">
    <property type="entry name" value="Transposase_17_sf"/>
</dbReference>
<accession>A0A1W6MLV1</accession>
<feature type="region of interest" description="Disordered" evidence="1">
    <location>
        <begin position="220"/>
        <end position="268"/>
    </location>
</feature>
<evidence type="ECO:0000313" key="3">
    <source>
        <dbReference type="EMBL" id="ARN78578.1"/>
    </source>
</evidence>
<protein>
    <recommendedName>
        <fullName evidence="2">Transposase IS200-like domain-containing protein</fullName>
    </recommendedName>
</protein>
<sequence>MKKFHRRSRRLKSHDYAGAYRYFLTITTRNRLPLFGEIIDGNVELNEFGKIADKEWRRTLDLRPEVHFGEYIIMPDHVHMIIGLKETSDQPELDQTERERRAGAVAGNHLTKVKSLSTIIRGYKGTVTRQVLAIAKATIKRVSEKGAWQASSYDDRLSRIEISLARQIDGEKTIWTRNYYEHIIRSDRAYENIEQYIRDNPLQAQRALLIKGVCDAPQLEGDAPQRDRDIHISKGGSHPPLSERSDAGLASSTSRTHAMRPNEKQKEI</sequence>
<proteinExistence type="predicted"/>
<name>A0A1W6MLV1_9FLAO</name>
<keyword evidence="4" id="KW-1185">Reference proteome</keyword>
<reference evidence="3 4" key="1">
    <citation type="submission" date="2016-11" db="EMBL/GenBank/DDBJ databases">
        <title>Trade-off between light-utilization and light-protection in marine flavobacteria.</title>
        <authorList>
            <person name="Kumagai Y."/>
        </authorList>
    </citation>
    <scope>NUCLEOTIDE SEQUENCE [LARGE SCALE GENOMIC DNA]</scope>
    <source>
        <strain evidence="3 4">JCM 13191</strain>
    </source>
</reference>
<dbReference type="Proteomes" id="UP000193431">
    <property type="component" value="Chromosome"/>
</dbReference>
<dbReference type="PANTHER" id="PTHR36966:SF1">
    <property type="entry name" value="REP-ASSOCIATED TYROSINE TRANSPOSASE"/>
    <property type="match status" value="1"/>
</dbReference>
<feature type="compositionally biased region" description="Basic and acidic residues" evidence="1">
    <location>
        <begin position="223"/>
        <end position="232"/>
    </location>
</feature>
<evidence type="ECO:0000259" key="2">
    <source>
        <dbReference type="SMART" id="SM01321"/>
    </source>
</evidence>
<dbReference type="Gene3D" id="3.30.70.1290">
    <property type="entry name" value="Transposase IS200-like"/>
    <property type="match status" value="1"/>
</dbReference>
<dbReference type="PANTHER" id="PTHR36966">
    <property type="entry name" value="REP-ASSOCIATED TYROSINE TRANSPOSASE"/>
    <property type="match status" value="1"/>
</dbReference>
<dbReference type="OrthoDB" id="9794403at2"/>
<feature type="domain" description="Transposase IS200-like" evidence="2">
    <location>
        <begin position="17"/>
        <end position="200"/>
    </location>
</feature>
<dbReference type="GO" id="GO:0043565">
    <property type="term" value="F:sequence-specific DNA binding"/>
    <property type="evidence" value="ECO:0007669"/>
    <property type="project" value="TreeGrafter"/>
</dbReference>